<evidence type="ECO:0000313" key="2">
    <source>
        <dbReference type="EMBL" id="GAU98384.1"/>
    </source>
</evidence>
<feature type="compositionally biased region" description="Polar residues" evidence="1">
    <location>
        <begin position="257"/>
        <end position="280"/>
    </location>
</feature>
<keyword evidence="3" id="KW-1185">Reference proteome</keyword>
<sequence length="380" mass="43550">MFKLLKHDYNEEFEHLPRAGQKIGSHILADQEKRIRLYSRLRQAYNCPRYLELWRSELKDQVAVPITADLNWQNGRALSVHTSLGSFGKYFGTTFSGAGMDSHNLMRKLNPYEAMFLADCGTMQVTASQCLLGIEDFRAIQEANVWRFTNRYLVFSELHRITRFAFRTYSEEAKLDFVKLDIPALTFQPQRYHQKRFKYTPQSVQQPSGLSRGAEMDQELRGFFSEGPDKPRDLLTLPPLQDDADSAERIKSLLNTVESSGTPGAPSQHNDRNIQSLDNSKGTRDLRNTCHRRVQVRGSNGIDLAFYGCLKSADWTPPLFDIAITNYRDHTVDVSQLFLCLEKRKNQVLPMLVERVDYGQLSGYALIPARVPNVDYIGQN</sequence>
<evidence type="ECO:0000256" key="1">
    <source>
        <dbReference type="SAM" id="MobiDB-lite"/>
    </source>
</evidence>
<name>A0A1D1V9S8_RAMVA</name>
<dbReference type="Proteomes" id="UP000186922">
    <property type="component" value="Unassembled WGS sequence"/>
</dbReference>
<reference evidence="2 3" key="1">
    <citation type="journal article" date="2016" name="Nat. Commun.">
        <title>Extremotolerant tardigrade genome and improved radiotolerance of human cultured cells by tardigrade-unique protein.</title>
        <authorList>
            <person name="Hashimoto T."/>
            <person name="Horikawa D.D."/>
            <person name="Saito Y."/>
            <person name="Kuwahara H."/>
            <person name="Kozuka-Hata H."/>
            <person name="Shin-I T."/>
            <person name="Minakuchi Y."/>
            <person name="Ohishi K."/>
            <person name="Motoyama A."/>
            <person name="Aizu T."/>
            <person name="Enomoto A."/>
            <person name="Kondo K."/>
            <person name="Tanaka S."/>
            <person name="Hara Y."/>
            <person name="Koshikawa S."/>
            <person name="Sagara H."/>
            <person name="Miura T."/>
            <person name="Yokobori S."/>
            <person name="Miyagawa K."/>
            <person name="Suzuki Y."/>
            <person name="Kubo T."/>
            <person name="Oyama M."/>
            <person name="Kohara Y."/>
            <person name="Fujiyama A."/>
            <person name="Arakawa K."/>
            <person name="Katayama T."/>
            <person name="Toyoda A."/>
            <person name="Kunieda T."/>
        </authorList>
    </citation>
    <scope>NUCLEOTIDE SEQUENCE [LARGE SCALE GENOMIC DNA]</scope>
    <source>
        <strain evidence="2 3">YOKOZUNA-1</strain>
    </source>
</reference>
<proteinExistence type="predicted"/>
<organism evidence="2 3">
    <name type="scientific">Ramazzottius varieornatus</name>
    <name type="common">Water bear</name>
    <name type="synonym">Tardigrade</name>
    <dbReference type="NCBI Taxonomy" id="947166"/>
    <lineage>
        <taxon>Eukaryota</taxon>
        <taxon>Metazoa</taxon>
        <taxon>Ecdysozoa</taxon>
        <taxon>Tardigrada</taxon>
        <taxon>Eutardigrada</taxon>
        <taxon>Parachela</taxon>
        <taxon>Hypsibioidea</taxon>
        <taxon>Ramazzottiidae</taxon>
        <taxon>Ramazzottius</taxon>
    </lineage>
</organism>
<dbReference type="EMBL" id="BDGG01000004">
    <property type="protein sequence ID" value="GAU98384.1"/>
    <property type="molecule type" value="Genomic_DNA"/>
</dbReference>
<comment type="caution">
    <text evidence="2">The sequence shown here is derived from an EMBL/GenBank/DDBJ whole genome shotgun (WGS) entry which is preliminary data.</text>
</comment>
<evidence type="ECO:0000313" key="3">
    <source>
        <dbReference type="Proteomes" id="UP000186922"/>
    </source>
</evidence>
<gene>
    <name evidence="2" type="primary">RvY_09539-1</name>
    <name evidence="2" type="synonym">RvY_09539.1</name>
    <name evidence="2" type="ORF">RvY_09539</name>
</gene>
<dbReference type="AlphaFoldDB" id="A0A1D1V9S8"/>
<feature type="region of interest" description="Disordered" evidence="1">
    <location>
        <begin position="257"/>
        <end position="285"/>
    </location>
</feature>
<dbReference type="OrthoDB" id="10266775at2759"/>
<protein>
    <submittedName>
        <fullName evidence="2">Uncharacterized protein</fullName>
    </submittedName>
</protein>
<accession>A0A1D1V9S8</accession>